<comment type="caution">
    <text evidence="2">The sequence shown here is derived from an EMBL/GenBank/DDBJ whole genome shotgun (WGS) entry which is preliminary data.</text>
</comment>
<dbReference type="PIRSF" id="PIRSF027019">
    <property type="entry name" value="Euk_LigT"/>
    <property type="match status" value="1"/>
</dbReference>
<dbReference type="PANTHER" id="PTHR13360:SF1">
    <property type="entry name" value="ACTIVATING SIGNAL COINTEGRATOR 1 COMPLEX SUBUNIT 1"/>
    <property type="match status" value="1"/>
</dbReference>
<evidence type="ECO:0000259" key="1">
    <source>
        <dbReference type="Pfam" id="PF10469"/>
    </source>
</evidence>
<accession>A0A3M2SLB3</accession>
<keyword evidence="3" id="KW-1185">Reference proteome</keyword>
<dbReference type="InterPro" id="IPR009210">
    <property type="entry name" value="ASCC1"/>
</dbReference>
<dbReference type="Proteomes" id="UP000277212">
    <property type="component" value="Unassembled WGS sequence"/>
</dbReference>
<dbReference type="GO" id="GO:0006307">
    <property type="term" value="P:DNA alkylation repair"/>
    <property type="evidence" value="ECO:0007669"/>
    <property type="project" value="InterPro"/>
</dbReference>
<dbReference type="InterPro" id="IPR019510">
    <property type="entry name" value="AKAP7-like_phosphoesterase"/>
</dbReference>
<dbReference type="Pfam" id="PF10469">
    <property type="entry name" value="AKAP7_NLS"/>
    <property type="match status" value="1"/>
</dbReference>
<feature type="domain" description="A-kinase anchor protein 7-like phosphoesterase" evidence="1">
    <location>
        <begin position="10"/>
        <end position="242"/>
    </location>
</feature>
<dbReference type="Gene3D" id="3.90.1140.10">
    <property type="entry name" value="Cyclic phosphodiesterase"/>
    <property type="match status" value="1"/>
</dbReference>
<name>A0A3M2SLB3_9HYPO</name>
<dbReference type="EMBL" id="NKUJ01000020">
    <property type="protein sequence ID" value="RMJ18353.1"/>
    <property type="molecule type" value="Genomic_DNA"/>
</dbReference>
<dbReference type="OrthoDB" id="277832at2759"/>
<evidence type="ECO:0000313" key="2">
    <source>
        <dbReference type="EMBL" id="RMJ18353.1"/>
    </source>
</evidence>
<dbReference type="PANTHER" id="PTHR13360">
    <property type="entry name" value="ACTIVATING SIGNAL COINTEGRATOR 1 COMPLEX SUBUNIT 1"/>
    <property type="match status" value="1"/>
</dbReference>
<protein>
    <recommendedName>
        <fullName evidence="1">A-kinase anchor protein 7-like phosphoesterase domain-containing protein</fullName>
    </recommendedName>
</protein>
<gene>
    <name evidence="2" type="ORF">CDV36_001958</name>
</gene>
<dbReference type="AlphaFoldDB" id="A0A3M2SLB3"/>
<dbReference type="GO" id="GO:0006355">
    <property type="term" value="P:regulation of DNA-templated transcription"/>
    <property type="evidence" value="ECO:0007669"/>
    <property type="project" value="TreeGrafter"/>
</dbReference>
<dbReference type="GO" id="GO:0005634">
    <property type="term" value="C:nucleus"/>
    <property type="evidence" value="ECO:0007669"/>
    <property type="project" value="TreeGrafter"/>
</dbReference>
<evidence type="ECO:0000313" key="3">
    <source>
        <dbReference type="Proteomes" id="UP000277212"/>
    </source>
</evidence>
<dbReference type="STRING" id="2010991.A0A3M2SLB3"/>
<sequence>MPPKPVRAAPTHFVCIPLASQQLSRTLAAFKADVTSPMSFGVPPDAVRPPGTMHLTLGVMSLKDDGIEQATEVLKSLKLRDMLSNARAAFLQSKAVQMGLASAESSSTAGEGPLSITLQGLHAMQTPDKTSVLYAPPTDTEGILYRFCEQIKNTFQEAGLMAEENRPLLLHATVINTIYVKNGRGRRREKLTIDARDMVSRYDDYVWMENMPIEKVTLCRMGAKKIEGTDDEAYEVEAEVEF</sequence>
<reference evidence="2 3" key="1">
    <citation type="submission" date="2017-06" db="EMBL/GenBank/DDBJ databases">
        <title>Comparative genomic analysis of Ambrosia Fusariam Clade fungi.</title>
        <authorList>
            <person name="Stajich J.E."/>
            <person name="Carrillo J."/>
            <person name="Kijimoto T."/>
            <person name="Eskalen A."/>
            <person name="O'Donnell K."/>
            <person name="Kasson M."/>
        </authorList>
    </citation>
    <scope>NUCLEOTIDE SEQUENCE [LARGE SCALE GENOMIC DNA]</scope>
    <source>
        <strain evidence="2">UCR3666</strain>
    </source>
</reference>
<organism evidence="2 3">
    <name type="scientific">Fusarium kuroshium</name>
    <dbReference type="NCBI Taxonomy" id="2010991"/>
    <lineage>
        <taxon>Eukaryota</taxon>
        <taxon>Fungi</taxon>
        <taxon>Dikarya</taxon>
        <taxon>Ascomycota</taxon>
        <taxon>Pezizomycotina</taxon>
        <taxon>Sordariomycetes</taxon>
        <taxon>Hypocreomycetidae</taxon>
        <taxon>Hypocreales</taxon>
        <taxon>Nectriaceae</taxon>
        <taxon>Fusarium</taxon>
        <taxon>Fusarium solani species complex</taxon>
    </lineage>
</organism>
<proteinExistence type="predicted"/>